<protein>
    <submittedName>
        <fullName evidence="4">ABC transporter, substrate-binding protein, family 3</fullName>
    </submittedName>
</protein>
<evidence type="ECO:0000256" key="2">
    <source>
        <dbReference type="SAM" id="SignalP"/>
    </source>
</evidence>
<feature type="domain" description="Solute-binding protein family 3/N-terminal" evidence="3">
    <location>
        <begin position="41"/>
        <end position="269"/>
    </location>
</feature>
<proteinExistence type="predicted"/>
<dbReference type="SUPFAM" id="SSF53850">
    <property type="entry name" value="Periplasmic binding protein-like II"/>
    <property type="match status" value="1"/>
</dbReference>
<dbReference type="InterPro" id="IPR001638">
    <property type="entry name" value="Solute-binding_3/MltF_N"/>
</dbReference>
<evidence type="ECO:0000259" key="3">
    <source>
        <dbReference type="SMART" id="SM00062"/>
    </source>
</evidence>
<dbReference type="PANTHER" id="PTHR35936:SF34">
    <property type="entry name" value="ABC TRANSPORTER EXTRACELLULAR-BINDING PROTEIN YCKB-RELATED"/>
    <property type="match status" value="1"/>
</dbReference>
<dbReference type="Pfam" id="PF00497">
    <property type="entry name" value="SBP_bac_3"/>
    <property type="match status" value="1"/>
</dbReference>
<dbReference type="PANTHER" id="PTHR35936">
    <property type="entry name" value="MEMBRANE-BOUND LYTIC MUREIN TRANSGLYCOSYLASE F"/>
    <property type="match status" value="1"/>
</dbReference>
<reference evidence="4 5" key="1">
    <citation type="submission" date="2010-07" db="EMBL/GenBank/DDBJ databases">
        <authorList>
            <person name="Sid Ahmed O."/>
        </authorList>
    </citation>
    <scope>NUCLEOTIDE SEQUENCE [LARGE SCALE GENOMIC DNA]</scope>
    <source>
        <strain evidence="4 5">TX4248</strain>
    </source>
</reference>
<dbReference type="SMART" id="SM00062">
    <property type="entry name" value="PBPb"/>
    <property type="match status" value="1"/>
</dbReference>
<dbReference type="Proteomes" id="UP000004846">
    <property type="component" value="Unassembled WGS sequence"/>
</dbReference>
<dbReference type="PROSITE" id="PS51257">
    <property type="entry name" value="PROKAR_LIPOPROTEIN"/>
    <property type="match status" value="1"/>
</dbReference>
<name>A0A125W4A2_ENTFL</name>
<accession>A0A125W4A2</accession>
<sequence length="277" mass="31474">MMKKKYSLALLVICCSLLLFAGCGKRKSNEDQWTRINEEKRIIIGLDDSFVPMGFQDKSGKIVGFDVDLAKAVFKLYGISVDFQPIDWSMKETELQNQTIDLIWNGYTKTSERAEKVQFTQPYMTNDQVLVSLKEKNIATASDMQGKILGVQNGSSGYDGFESQPDVLKKFVKDQTPILYDGFNEAFLDLKSGRIDGLLIDRVYANYYLSHEDNLKNYTISHVGYDNEDFAVGVRKSDNQLVQKINTAFETLRKDGTLSKISQKWFGEDVTNNTKIN</sequence>
<evidence type="ECO:0000256" key="1">
    <source>
        <dbReference type="ARBA" id="ARBA00022729"/>
    </source>
</evidence>
<evidence type="ECO:0000313" key="4">
    <source>
        <dbReference type="EMBL" id="EFM82121.1"/>
    </source>
</evidence>
<comment type="caution">
    <text evidence="4">The sequence shown here is derived from an EMBL/GenBank/DDBJ whole genome shotgun (WGS) entry which is preliminary data.</text>
</comment>
<feature type="chain" id="PRO_5038859494" evidence="2">
    <location>
        <begin position="22"/>
        <end position="277"/>
    </location>
</feature>
<feature type="signal peptide" evidence="2">
    <location>
        <begin position="1"/>
        <end position="21"/>
    </location>
</feature>
<dbReference type="CDD" id="cd00996">
    <property type="entry name" value="PBP2_AatB_like"/>
    <property type="match status" value="1"/>
</dbReference>
<dbReference type="GeneID" id="60893152"/>
<gene>
    <name evidence="4" type="ORF">HMPREF9498_02252</name>
</gene>
<keyword evidence="1 2" id="KW-0732">Signal</keyword>
<evidence type="ECO:0000313" key="5">
    <source>
        <dbReference type="Proteomes" id="UP000004846"/>
    </source>
</evidence>
<dbReference type="HOGENOM" id="CLU_019602_18_2_9"/>
<organism evidence="4 5">
    <name type="scientific">Enterococcus faecalis TX4248</name>
    <dbReference type="NCBI Taxonomy" id="749495"/>
    <lineage>
        <taxon>Bacteria</taxon>
        <taxon>Bacillati</taxon>
        <taxon>Bacillota</taxon>
        <taxon>Bacilli</taxon>
        <taxon>Lactobacillales</taxon>
        <taxon>Enterococcaceae</taxon>
        <taxon>Enterococcus</taxon>
    </lineage>
</organism>
<dbReference type="EMBL" id="AEBR01000076">
    <property type="protein sequence ID" value="EFM82121.1"/>
    <property type="molecule type" value="Genomic_DNA"/>
</dbReference>
<dbReference type="RefSeq" id="WP_002355679.1">
    <property type="nucleotide sequence ID" value="NZ_GL454471.1"/>
</dbReference>
<dbReference type="AlphaFoldDB" id="A0A125W4A2"/>
<dbReference type="Gene3D" id="3.40.190.10">
    <property type="entry name" value="Periplasmic binding protein-like II"/>
    <property type="match status" value="2"/>
</dbReference>